<sequence length="219" mass="26310">MSSHELNSKYDIIIRRQLETKLLFPFFLIKFQNLDFYNGGWQLIMQVEHIGGLCEECDVDNIIGNGYYFKNQWDLICFSCFGIDNGTLPFLLALIQNQLILYYLKLQYLQLYNFDFEKYSKIQQIICIFKNWIKVQQYNIQIKSRYIYNYNQLSDHETILIKMFQNICGYSLSFSLLILIFSFNLPQLIQLVIVLTLWHTIQIVIHQIFGFIQYIYESF</sequence>
<feature type="transmembrane region" description="Helical" evidence="1">
    <location>
        <begin position="167"/>
        <end position="185"/>
    </location>
</feature>
<comment type="caution">
    <text evidence="2">The sequence shown here is derived from an EMBL/GenBank/DDBJ whole genome shotgun (WGS) entry which is preliminary data.</text>
</comment>
<keyword evidence="1" id="KW-0812">Transmembrane</keyword>
<gene>
    <name evidence="2" type="ORF">PSON_ATCC_30995.1.T1570105</name>
</gene>
<accession>A0A8S1RBH6</accession>
<proteinExistence type="predicted"/>
<name>A0A8S1RBH6_9CILI</name>
<keyword evidence="3" id="KW-1185">Reference proteome</keyword>
<protein>
    <recommendedName>
        <fullName evidence="4">Transmembrane protein</fullName>
    </recommendedName>
</protein>
<keyword evidence="1" id="KW-1133">Transmembrane helix</keyword>
<dbReference type="Proteomes" id="UP000692954">
    <property type="component" value="Unassembled WGS sequence"/>
</dbReference>
<dbReference type="EMBL" id="CAJJDN010000157">
    <property type="protein sequence ID" value="CAD8125268.1"/>
    <property type="molecule type" value="Genomic_DNA"/>
</dbReference>
<dbReference type="OrthoDB" id="77931at2759"/>
<feature type="transmembrane region" description="Helical" evidence="1">
    <location>
        <begin position="191"/>
        <end position="216"/>
    </location>
</feature>
<keyword evidence="1" id="KW-0472">Membrane</keyword>
<dbReference type="AlphaFoldDB" id="A0A8S1RBH6"/>
<evidence type="ECO:0008006" key="4">
    <source>
        <dbReference type="Google" id="ProtNLM"/>
    </source>
</evidence>
<reference evidence="2" key="1">
    <citation type="submission" date="2021-01" db="EMBL/GenBank/DDBJ databases">
        <authorList>
            <consortium name="Genoscope - CEA"/>
            <person name="William W."/>
        </authorList>
    </citation>
    <scope>NUCLEOTIDE SEQUENCE</scope>
</reference>
<evidence type="ECO:0000313" key="2">
    <source>
        <dbReference type="EMBL" id="CAD8125268.1"/>
    </source>
</evidence>
<evidence type="ECO:0000256" key="1">
    <source>
        <dbReference type="SAM" id="Phobius"/>
    </source>
</evidence>
<evidence type="ECO:0000313" key="3">
    <source>
        <dbReference type="Proteomes" id="UP000692954"/>
    </source>
</evidence>
<organism evidence="2 3">
    <name type="scientific">Paramecium sonneborni</name>
    <dbReference type="NCBI Taxonomy" id="65129"/>
    <lineage>
        <taxon>Eukaryota</taxon>
        <taxon>Sar</taxon>
        <taxon>Alveolata</taxon>
        <taxon>Ciliophora</taxon>
        <taxon>Intramacronucleata</taxon>
        <taxon>Oligohymenophorea</taxon>
        <taxon>Peniculida</taxon>
        <taxon>Parameciidae</taxon>
        <taxon>Paramecium</taxon>
    </lineage>
</organism>